<proteinExistence type="predicted"/>
<evidence type="ECO:0000313" key="1">
    <source>
        <dbReference type="EMBL" id="KAK4372581.1"/>
    </source>
</evidence>
<reference evidence="1" key="1">
    <citation type="submission" date="2023-12" db="EMBL/GenBank/DDBJ databases">
        <title>Genome assembly of Anisodus tanguticus.</title>
        <authorList>
            <person name="Wang Y.-J."/>
        </authorList>
    </citation>
    <scope>NUCLEOTIDE SEQUENCE</scope>
    <source>
        <strain evidence="1">KB-2021</strain>
        <tissue evidence="1">Leaf</tissue>
    </source>
</reference>
<accession>A0AAE1VQ80</accession>
<dbReference type="EMBL" id="JAVYJV010000004">
    <property type="protein sequence ID" value="KAK4372581.1"/>
    <property type="molecule type" value="Genomic_DNA"/>
</dbReference>
<name>A0AAE1VQ80_9SOLA</name>
<keyword evidence="2" id="KW-1185">Reference proteome</keyword>
<protein>
    <submittedName>
        <fullName evidence="1">Uncharacterized protein</fullName>
    </submittedName>
</protein>
<comment type="caution">
    <text evidence="1">The sequence shown here is derived from an EMBL/GenBank/DDBJ whole genome shotgun (WGS) entry which is preliminary data.</text>
</comment>
<dbReference type="AlphaFoldDB" id="A0AAE1VQ80"/>
<evidence type="ECO:0000313" key="2">
    <source>
        <dbReference type="Proteomes" id="UP001291623"/>
    </source>
</evidence>
<sequence>MASAPTEKNIATYTKFKIPKQPLHIQHFFLTTSQYLLHCETNRKLKIKT</sequence>
<gene>
    <name evidence="1" type="ORF">RND71_007965</name>
</gene>
<dbReference type="Proteomes" id="UP001291623">
    <property type="component" value="Unassembled WGS sequence"/>
</dbReference>
<organism evidence="1 2">
    <name type="scientific">Anisodus tanguticus</name>
    <dbReference type="NCBI Taxonomy" id="243964"/>
    <lineage>
        <taxon>Eukaryota</taxon>
        <taxon>Viridiplantae</taxon>
        <taxon>Streptophyta</taxon>
        <taxon>Embryophyta</taxon>
        <taxon>Tracheophyta</taxon>
        <taxon>Spermatophyta</taxon>
        <taxon>Magnoliopsida</taxon>
        <taxon>eudicotyledons</taxon>
        <taxon>Gunneridae</taxon>
        <taxon>Pentapetalae</taxon>
        <taxon>asterids</taxon>
        <taxon>lamiids</taxon>
        <taxon>Solanales</taxon>
        <taxon>Solanaceae</taxon>
        <taxon>Solanoideae</taxon>
        <taxon>Hyoscyameae</taxon>
        <taxon>Anisodus</taxon>
    </lineage>
</organism>